<keyword evidence="2" id="KW-1185">Reference proteome</keyword>
<dbReference type="EMBL" id="QLMH01000013">
    <property type="protein sequence ID" value="RAK17170.1"/>
    <property type="molecule type" value="Genomic_DNA"/>
</dbReference>
<proteinExistence type="predicted"/>
<reference evidence="1 2" key="1">
    <citation type="submission" date="2018-06" db="EMBL/GenBank/DDBJ databases">
        <title>Genomic Encyclopedia of Type Strains, Phase III (KMG-III): the genomes of soil and plant-associated and newly described type strains.</title>
        <authorList>
            <person name="Whitman W."/>
        </authorList>
    </citation>
    <scope>NUCLEOTIDE SEQUENCE [LARGE SCALE GENOMIC DNA]</scope>
    <source>
        <strain evidence="1 2">CGMCC 1.8979</strain>
    </source>
</reference>
<organism evidence="1 2">
    <name type="scientific">Paranoxybacillus vitaminiphilus</name>
    <dbReference type="NCBI Taxonomy" id="581036"/>
    <lineage>
        <taxon>Bacteria</taxon>
        <taxon>Bacillati</taxon>
        <taxon>Bacillota</taxon>
        <taxon>Bacilli</taxon>
        <taxon>Bacillales</taxon>
        <taxon>Anoxybacillaceae</taxon>
        <taxon>Paranoxybacillus</taxon>
    </lineage>
</organism>
<accession>A0A327Y803</accession>
<sequence>MKLALEFVSEEAAKVFSGLDEAEVEELRNKFPSPHTKEEDEWFQQAIEYYMLKNDMHEPNVE</sequence>
<evidence type="ECO:0000313" key="2">
    <source>
        <dbReference type="Proteomes" id="UP000248555"/>
    </source>
</evidence>
<dbReference type="AlphaFoldDB" id="A0A327Y803"/>
<dbReference type="Proteomes" id="UP000248555">
    <property type="component" value="Unassembled WGS sequence"/>
</dbReference>
<dbReference type="RefSeq" id="WP_111645941.1">
    <property type="nucleotide sequence ID" value="NZ_QLMH01000013.1"/>
</dbReference>
<protein>
    <submittedName>
        <fullName evidence="1">Uncharacterized protein</fullName>
    </submittedName>
</protein>
<gene>
    <name evidence="1" type="ORF">B0I26_11334</name>
</gene>
<comment type="caution">
    <text evidence="1">The sequence shown here is derived from an EMBL/GenBank/DDBJ whole genome shotgun (WGS) entry which is preliminary data.</text>
</comment>
<name>A0A327Y803_9BACL</name>
<dbReference type="OrthoDB" id="1894615at2"/>
<evidence type="ECO:0000313" key="1">
    <source>
        <dbReference type="EMBL" id="RAK17170.1"/>
    </source>
</evidence>